<feature type="domain" description="Exonuclease" evidence="1">
    <location>
        <begin position="7"/>
        <end position="99"/>
    </location>
</feature>
<dbReference type="InterPro" id="IPR013520">
    <property type="entry name" value="Ribonucl_H"/>
</dbReference>
<comment type="caution">
    <text evidence="2">The sequence shown here is derived from an EMBL/GenBank/DDBJ whole genome shotgun (WGS) entry which is preliminary data.</text>
</comment>
<dbReference type="GO" id="GO:0003676">
    <property type="term" value="F:nucleic acid binding"/>
    <property type="evidence" value="ECO:0007669"/>
    <property type="project" value="InterPro"/>
</dbReference>
<dbReference type="InterPro" id="IPR012337">
    <property type="entry name" value="RNaseH-like_sf"/>
</dbReference>
<reference evidence="2 3" key="1">
    <citation type="submission" date="2020-10" db="EMBL/GenBank/DDBJ databases">
        <title>Connecting structure to function with the recovery of over 1000 high-quality activated sludge metagenome-assembled genomes encoding full-length rRNA genes using long-read sequencing.</title>
        <authorList>
            <person name="Singleton C.M."/>
            <person name="Petriglieri F."/>
            <person name="Kristensen J.M."/>
            <person name="Kirkegaard R.H."/>
            <person name="Michaelsen T.Y."/>
            <person name="Andersen M.H."/>
            <person name="Karst S.M."/>
            <person name="Dueholm M.S."/>
            <person name="Nielsen P.H."/>
            <person name="Albertsen M."/>
        </authorList>
    </citation>
    <scope>NUCLEOTIDE SEQUENCE [LARGE SCALE GENOMIC DNA]</scope>
    <source>
        <strain evidence="2">EsbW_18-Q3-R4-48_BATAC.285</strain>
    </source>
</reference>
<accession>A0A935Q321</accession>
<evidence type="ECO:0000259" key="1">
    <source>
        <dbReference type="Pfam" id="PF00929"/>
    </source>
</evidence>
<dbReference type="AlphaFoldDB" id="A0A935Q321"/>
<proteinExistence type="predicted"/>
<gene>
    <name evidence="2" type="ORF">IPJ27_20895</name>
</gene>
<evidence type="ECO:0000313" key="2">
    <source>
        <dbReference type="EMBL" id="MBK7677008.1"/>
    </source>
</evidence>
<dbReference type="EMBL" id="JADJMH010000031">
    <property type="protein sequence ID" value="MBK7677008.1"/>
    <property type="molecule type" value="Genomic_DNA"/>
</dbReference>
<dbReference type="Gene3D" id="3.30.420.10">
    <property type="entry name" value="Ribonuclease H-like superfamily/Ribonuclease H"/>
    <property type="match status" value="1"/>
</dbReference>
<dbReference type="Proteomes" id="UP000697998">
    <property type="component" value="Unassembled WGS sequence"/>
</dbReference>
<dbReference type="CDD" id="cd06127">
    <property type="entry name" value="DEDDh"/>
    <property type="match status" value="1"/>
</dbReference>
<dbReference type="GO" id="GO:0006259">
    <property type="term" value="P:DNA metabolic process"/>
    <property type="evidence" value="ECO:0007669"/>
    <property type="project" value="UniProtKB-ARBA"/>
</dbReference>
<organism evidence="2 3">
    <name type="scientific">Candidatus Accumulibacter proximus</name>
    <dbReference type="NCBI Taxonomy" id="2954385"/>
    <lineage>
        <taxon>Bacteria</taxon>
        <taxon>Pseudomonadati</taxon>
        <taxon>Pseudomonadota</taxon>
        <taxon>Betaproteobacteria</taxon>
        <taxon>Candidatus Accumulibacter</taxon>
    </lineage>
</organism>
<name>A0A935Q321_9PROT</name>
<dbReference type="InterPro" id="IPR036397">
    <property type="entry name" value="RNaseH_sf"/>
</dbReference>
<dbReference type="GO" id="GO:0004527">
    <property type="term" value="F:exonuclease activity"/>
    <property type="evidence" value="ECO:0007669"/>
    <property type="project" value="UniProtKB-ARBA"/>
</dbReference>
<protein>
    <recommendedName>
        <fullName evidence="1">Exonuclease domain-containing protein</fullName>
    </recommendedName>
</protein>
<dbReference type="SUPFAM" id="SSF53098">
    <property type="entry name" value="Ribonuclease H-like"/>
    <property type="match status" value="1"/>
</dbReference>
<sequence>MDLTYTVFDTETTGLEPAAGTEIIRLAPCVLSTAVCCGKRVFDELVDPQCFLRPKGIGFTASPTTWCVDCRRSTSVLPTFHDFCGDTVLMAHNAAFDITLPALKEPQTSVVFSQPKCSILYCFRLCASCQPGLAPTRRHP</sequence>
<evidence type="ECO:0000313" key="3">
    <source>
        <dbReference type="Proteomes" id="UP000697998"/>
    </source>
</evidence>
<dbReference type="Pfam" id="PF00929">
    <property type="entry name" value="RNase_T"/>
    <property type="match status" value="1"/>
</dbReference>